<gene>
    <name evidence="3" type="ORF">HQ865_03075</name>
</gene>
<comment type="similarity">
    <text evidence="1">Belongs to the TonB-dependent receptor family.</text>
</comment>
<dbReference type="NCBIfam" id="TIGR04057">
    <property type="entry name" value="SusC_RagA_signa"/>
    <property type="match status" value="1"/>
</dbReference>
<dbReference type="InterPro" id="IPR037066">
    <property type="entry name" value="Plug_dom_sf"/>
</dbReference>
<evidence type="ECO:0000259" key="2">
    <source>
        <dbReference type="Pfam" id="PF07715"/>
    </source>
</evidence>
<dbReference type="InterPro" id="IPR012910">
    <property type="entry name" value="Plug_dom"/>
</dbReference>
<dbReference type="SUPFAM" id="SSF49464">
    <property type="entry name" value="Carboxypeptidase regulatory domain-like"/>
    <property type="match status" value="1"/>
</dbReference>
<keyword evidence="4" id="KW-1185">Reference proteome</keyword>
<protein>
    <submittedName>
        <fullName evidence="3">TonB-dependent receptor</fullName>
    </submittedName>
</protein>
<keyword evidence="3" id="KW-0675">Receptor</keyword>
<evidence type="ECO:0000313" key="3">
    <source>
        <dbReference type="EMBL" id="QKJ28782.1"/>
    </source>
</evidence>
<evidence type="ECO:0000313" key="4">
    <source>
        <dbReference type="Proteomes" id="UP000505355"/>
    </source>
</evidence>
<dbReference type="FunFam" id="2.170.130.10:FF:000003">
    <property type="entry name" value="SusC/RagA family TonB-linked outer membrane protein"/>
    <property type="match status" value="1"/>
</dbReference>
<dbReference type="Pfam" id="PF13715">
    <property type="entry name" value="CarbopepD_reg_2"/>
    <property type="match status" value="1"/>
</dbReference>
<organism evidence="3 4">
    <name type="scientific">Mucilaginibacter mali</name>
    <dbReference type="NCBI Taxonomy" id="2740462"/>
    <lineage>
        <taxon>Bacteria</taxon>
        <taxon>Pseudomonadati</taxon>
        <taxon>Bacteroidota</taxon>
        <taxon>Sphingobacteriia</taxon>
        <taxon>Sphingobacteriales</taxon>
        <taxon>Sphingobacteriaceae</taxon>
        <taxon>Mucilaginibacter</taxon>
    </lineage>
</organism>
<dbReference type="Pfam" id="PF07715">
    <property type="entry name" value="Plug"/>
    <property type="match status" value="1"/>
</dbReference>
<keyword evidence="1" id="KW-0813">Transport</keyword>
<dbReference type="InterPro" id="IPR023996">
    <property type="entry name" value="TonB-dep_OMP_SusC/RagA"/>
</dbReference>
<dbReference type="KEGG" id="mmab:HQ865_03075"/>
<dbReference type="NCBIfam" id="TIGR04056">
    <property type="entry name" value="OMP_RagA_SusC"/>
    <property type="match status" value="1"/>
</dbReference>
<reference evidence="3 4" key="1">
    <citation type="submission" date="2020-05" db="EMBL/GenBank/DDBJ databases">
        <title>Mucilaginibacter mali sp. nov.</title>
        <authorList>
            <person name="Kim H.S."/>
            <person name="Lee K.C."/>
            <person name="Suh M.K."/>
            <person name="Kim J.-S."/>
            <person name="Han K.-I."/>
            <person name="Eom M.K."/>
            <person name="Shin Y.K."/>
            <person name="Lee J.-S."/>
        </authorList>
    </citation>
    <scope>NUCLEOTIDE SEQUENCE [LARGE SCALE GENOMIC DNA]</scope>
    <source>
        <strain evidence="3 4">G2-14</strain>
    </source>
</reference>
<keyword evidence="1" id="KW-1134">Transmembrane beta strand</keyword>
<evidence type="ECO:0000256" key="1">
    <source>
        <dbReference type="PROSITE-ProRule" id="PRU01360"/>
    </source>
</evidence>
<dbReference type="SUPFAM" id="SSF56935">
    <property type="entry name" value="Porins"/>
    <property type="match status" value="1"/>
</dbReference>
<dbReference type="EMBL" id="CP054139">
    <property type="protein sequence ID" value="QKJ28782.1"/>
    <property type="molecule type" value="Genomic_DNA"/>
</dbReference>
<dbReference type="RefSeq" id="WP_173413481.1">
    <property type="nucleotide sequence ID" value="NZ_CP054139.1"/>
</dbReference>
<dbReference type="Proteomes" id="UP000505355">
    <property type="component" value="Chromosome"/>
</dbReference>
<dbReference type="PROSITE" id="PS52016">
    <property type="entry name" value="TONB_DEPENDENT_REC_3"/>
    <property type="match status" value="1"/>
</dbReference>
<dbReference type="InterPro" id="IPR008969">
    <property type="entry name" value="CarboxyPept-like_regulatory"/>
</dbReference>
<accession>A0A7D4UJA4</accession>
<dbReference type="InterPro" id="IPR023997">
    <property type="entry name" value="TonB-dep_OMP_SusC/RagA_CS"/>
</dbReference>
<name>A0A7D4UJA4_9SPHI</name>
<feature type="domain" description="TonB-dependent receptor plug" evidence="2">
    <location>
        <begin position="87"/>
        <end position="196"/>
    </location>
</feature>
<dbReference type="InterPro" id="IPR039426">
    <property type="entry name" value="TonB-dep_rcpt-like"/>
</dbReference>
<keyword evidence="1" id="KW-0472">Membrane</keyword>
<dbReference type="Gene3D" id="2.170.130.10">
    <property type="entry name" value="TonB-dependent receptor, plug domain"/>
    <property type="match status" value="1"/>
</dbReference>
<dbReference type="GO" id="GO:0009279">
    <property type="term" value="C:cell outer membrane"/>
    <property type="evidence" value="ECO:0007669"/>
    <property type="project" value="UniProtKB-SubCell"/>
</dbReference>
<proteinExistence type="inferred from homology"/>
<dbReference type="AlphaFoldDB" id="A0A7D4UJA4"/>
<sequence length="1025" mass="111775">MVKDKDGPLPGATVMEKGTAANGVSTTVDGKFTITLRGSSNVLTVRGVSYISQDVNVAGKSNITVTLVADSKGLEEVVVVGYGTQKKINVTGAVSSVSRTEIQQTPSASIQNALTGKLPGFFSQQRSGRPGADAADFFVRGVSTPSGNQSPLILVDDIITNYNDFANIDPNEVQSISILKDAATTAPYGIEGANGVILVTTRRGAVGAPRINFRTEFGLQTPTQRPHFLDAYNTALLRNEAGYNDARITGGTALTNYVPEFSAADLQKFQDGSDPYGHPNVDWYNTLFKKFAGINKSNFDLSGGTENVQYFVSLGYEDQGGMMRNFNTSNDLDNNYAFNRFNFRSNLDIKASKSLSFKVDLSGNNTITNSPKFNGGSGSAETAAFYEVFNFESLTPYSYPIYNPDGSFGAANPNKPAPSNNIIGRLTYGGYSRVKQNLLNVNLSAIEKMDYITKGLSAKLTASVSNSEASTRTTSRANFPSFYYDPVAGTYTPRDATIYRIDPFATTYAGGSPRRQSSIQASLNYNNSFGKHNVSVLVLANQSTIVTADAGDTNYIPTNLRGAMSRVQYNFNNKYNVEFDGSYNGTDKFAAAKRYGFFPAVSAGWTISEEGFVKNNLKFIDLLKFRGSYGVVGSDNLPNGAKNSYEENYIRGGIYSFGQSNTPYTSIVPSTLANNSVTWEKEKKLNLGADFSFFHGRLYGLVEVFKNRRYDILTALKTVPHYYGVPTSGLPPENLGIVENHGYEFELGYNGKAGKDFTYRLKGSFSYAKNKIIEIDEVPPLYPWQEQTGRSIGEVTQWIWDGYYSAAEAADPKVPKYIGSAVAGVAGTTLPGFLKYRDLNGDGVITDLDKAYVGHANLPTTIIGFNTGLTYKRISLNVLMQSALNYDVQVNYAFATPFKGNLQAIHLDRWQASDPGAAQFPTLVTNFHGTYQTAGNYSTFWSISGNYLRIKSVELGYQLPERWANAVGMKGIRLYANGYNLYTWSKSLTKYGLDPEVLRGAGDPGAQGVYPQSAIFNLGVNVSIK</sequence>
<keyword evidence="1" id="KW-0812">Transmembrane</keyword>
<comment type="subcellular location">
    <subcellularLocation>
        <location evidence="1">Cell outer membrane</location>
        <topology evidence="1">Multi-pass membrane protein</topology>
    </subcellularLocation>
</comment>
<keyword evidence="1" id="KW-0998">Cell outer membrane</keyword>